<feature type="domain" description="Helicase ATP-binding" evidence="10">
    <location>
        <begin position="290"/>
        <end position="458"/>
    </location>
</feature>
<dbReference type="GO" id="GO:0005524">
    <property type="term" value="F:ATP binding"/>
    <property type="evidence" value="ECO:0007669"/>
    <property type="project" value="UniProtKB-UniRule"/>
</dbReference>
<evidence type="ECO:0000256" key="6">
    <source>
        <dbReference type="ARBA" id="ARBA00022840"/>
    </source>
</evidence>
<dbReference type="GO" id="GO:0016887">
    <property type="term" value="F:ATP hydrolysis activity"/>
    <property type="evidence" value="ECO:0007669"/>
    <property type="project" value="RHEA"/>
</dbReference>
<dbReference type="CDD" id="cd18801">
    <property type="entry name" value="SF2_C_FANCM_Hef"/>
    <property type="match status" value="1"/>
</dbReference>
<dbReference type="Pfam" id="PF00271">
    <property type="entry name" value="Helicase_C"/>
    <property type="match status" value="1"/>
</dbReference>
<dbReference type="GO" id="GO:0045003">
    <property type="term" value="P:double-strand break repair via synthesis-dependent strand annealing"/>
    <property type="evidence" value="ECO:0007669"/>
    <property type="project" value="TreeGrafter"/>
</dbReference>
<evidence type="ECO:0000259" key="10">
    <source>
        <dbReference type="PROSITE" id="PS51192"/>
    </source>
</evidence>
<comment type="function">
    <text evidence="8">ATP-dependent DNA helicase involved in DNA damage repair by homologous recombination and in genome maintenance. Capable of unwinding D-loops. Plays a role in limiting crossover recombinants during mitotic DNA double-strand break (DSB) repair. Component of a FANCM-MHF complex which promotes gene conversion at blocked replication forks, probably by reversal of the stalled fork.</text>
</comment>
<gene>
    <name evidence="12" type="ORF">BCR41DRAFT_397638</name>
</gene>
<evidence type="ECO:0000256" key="9">
    <source>
        <dbReference type="SAM" id="MobiDB-lite"/>
    </source>
</evidence>
<feature type="compositionally biased region" description="Acidic residues" evidence="9">
    <location>
        <begin position="1072"/>
        <end position="1081"/>
    </location>
</feature>
<comment type="subcellular location">
    <subcellularLocation>
        <location evidence="1 8">Nucleus</location>
    </subcellularLocation>
</comment>
<dbReference type="Gene3D" id="1.20.1320.20">
    <property type="entry name" value="hef helicase domain"/>
    <property type="match status" value="1"/>
</dbReference>
<dbReference type="InterPro" id="IPR001650">
    <property type="entry name" value="Helicase_C-like"/>
</dbReference>
<dbReference type="EC" id="3.6.4.12" evidence="8"/>
<evidence type="ECO:0000256" key="3">
    <source>
        <dbReference type="ARBA" id="ARBA00022741"/>
    </source>
</evidence>
<proteinExistence type="inferred from homology"/>
<dbReference type="PANTHER" id="PTHR14025">
    <property type="entry name" value="FANCONI ANEMIA GROUP M FANCM FAMILY MEMBER"/>
    <property type="match status" value="1"/>
</dbReference>
<feature type="compositionally biased region" description="Low complexity" evidence="9">
    <location>
        <begin position="207"/>
        <end position="227"/>
    </location>
</feature>
<keyword evidence="6" id="KW-0067">ATP-binding</keyword>
<evidence type="ECO:0000256" key="1">
    <source>
        <dbReference type="ARBA" id="ARBA00004123"/>
    </source>
</evidence>
<dbReference type="InParanoid" id="A0A1Y2GK04"/>
<dbReference type="PROSITE" id="PS51192">
    <property type="entry name" value="HELICASE_ATP_BIND_1"/>
    <property type="match status" value="1"/>
</dbReference>
<feature type="compositionally biased region" description="Polar residues" evidence="9">
    <location>
        <begin position="583"/>
        <end position="594"/>
    </location>
</feature>
<dbReference type="SMART" id="SM00487">
    <property type="entry name" value="DEXDc"/>
    <property type="match status" value="1"/>
</dbReference>
<feature type="compositionally biased region" description="Polar residues" evidence="9">
    <location>
        <begin position="1295"/>
        <end position="1306"/>
    </location>
</feature>
<feature type="region of interest" description="Disordered" evidence="9">
    <location>
        <begin position="56"/>
        <end position="76"/>
    </location>
</feature>
<evidence type="ECO:0000313" key="13">
    <source>
        <dbReference type="Proteomes" id="UP000193648"/>
    </source>
</evidence>
<evidence type="ECO:0000256" key="2">
    <source>
        <dbReference type="ARBA" id="ARBA00009889"/>
    </source>
</evidence>
<dbReference type="EMBL" id="MCFF01000026">
    <property type="protein sequence ID" value="ORZ12050.1"/>
    <property type="molecule type" value="Genomic_DNA"/>
</dbReference>
<dbReference type="Proteomes" id="UP000193648">
    <property type="component" value="Unassembled WGS sequence"/>
</dbReference>
<evidence type="ECO:0000259" key="11">
    <source>
        <dbReference type="PROSITE" id="PS51194"/>
    </source>
</evidence>
<dbReference type="PROSITE" id="PS51194">
    <property type="entry name" value="HELICASE_CTER"/>
    <property type="match status" value="1"/>
</dbReference>
<keyword evidence="4" id="KW-0378">Hydrolase</keyword>
<dbReference type="InterPro" id="IPR039686">
    <property type="entry name" value="FANCM/Mph1-like_ID"/>
</dbReference>
<dbReference type="GO" id="GO:0000400">
    <property type="term" value="F:four-way junction DNA binding"/>
    <property type="evidence" value="ECO:0007669"/>
    <property type="project" value="TreeGrafter"/>
</dbReference>
<feature type="compositionally biased region" description="Polar residues" evidence="9">
    <location>
        <begin position="1053"/>
        <end position="1062"/>
    </location>
</feature>
<dbReference type="PANTHER" id="PTHR14025:SF20">
    <property type="entry name" value="FANCONI ANEMIA GROUP M PROTEIN"/>
    <property type="match status" value="1"/>
</dbReference>
<dbReference type="CDD" id="cd12091">
    <property type="entry name" value="FANCM_ID"/>
    <property type="match status" value="1"/>
</dbReference>
<dbReference type="GO" id="GO:0036297">
    <property type="term" value="P:interstrand cross-link repair"/>
    <property type="evidence" value="ECO:0007669"/>
    <property type="project" value="TreeGrafter"/>
</dbReference>
<organism evidence="12 13">
    <name type="scientific">Lobosporangium transversale</name>
    <dbReference type="NCBI Taxonomy" id="64571"/>
    <lineage>
        <taxon>Eukaryota</taxon>
        <taxon>Fungi</taxon>
        <taxon>Fungi incertae sedis</taxon>
        <taxon>Mucoromycota</taxon>
        <taxon>Mortierellomycotina</taxon>
        <taxon>Mortierellomycetes</taxon>
        <taxon>Mortierellales</taxon>
        <taxon>Mortierellaceae</taxon>
        <taxon>Lobosporangium</taxon>
    </lineage>
</organism>
<dbReference type="RefSeq" id="XP_021879915.1">
    <property type="nucleotide sequence ID" value="XM_022028897.1"/>
</dbReference>
<comment type="subunit">
    <text evidence="8">Interacts with the MHF histone-fold complex to form the FANCM-MHF complex.</text>
</comment>
<comment type="similarity">
    <text evidence="2 8">Belongs to the DEAD box helicase family. DEAH subfamily. FANCM sub-subfamily.</text>
</comment>
<dbReference type="GO" id="GO:0009378">
    <property type="term" value="F:four-way junction helicase activity"/>
    <property type="evidence" value="ECO:0007669"/>
    <property type="project" value="TreeGrafter"/>
</dbReference>
<dbReference type="SMART" id="SM00490">
    <property type="entry name" value="HELICc"/>
    <property type="match status" value="1"/>
</dbReference>
<dbReference type="GO" id="GO:0005634">
    <property type="term" value="C:nucleus"/>
    <property type="evidence" value="ECO:0007669"/>
    <property type="project" value="UniProtKB-SubCell"/>
</dbReference>
<dbReference type="InterPro" id="IPR027417">
    <property type="entry name" value="P-loop_NTPase"/>
</dbReference>
<dbReference type="InterPro" id="IPR011545">
    <property type="entry name" value="DEAD/DEAH_box_helicase_dom"/>
</dbReference>
<reference evidence="12 13" key="1">
    <citation type="submission" date="2016-07" db="EMBL/GenBank/DDBJ databases">
        <title>Pervasive Adenine N6-methylation of Active Genes in Fungi.</title>
        <authorList>
            <consortium name="DOE Joint Genome Institute"/>
            <person name="Mondo S.J."/>
            <person name="Dannebaum R.O."/>
            <person name="Kuo R.C."/>
            <person name="Labutti K."/>
            <person name="Haridas S."/>
            <person name="Kuo A."/>
            <person name="Salamov A."/>
            <person name="Ahrendt S.R."/>
            <person name="Lipzen A."/>
            <person name="Sullivan W."/>
            <person name="Andreopoulos W.B."/>
            <person name="Clum A."/>
            <person name="Lindquist E."/>
            <person name="Daum C."/>
            <person name="Ramamoorthy G.K."/>
            <person name="Gryganskyi A."/>
            <person name="Culley D."/>
            <person name="Magnuson J.K."/>
            <person name="James T.Y."/>
            <person name="O'Malley M.A."/>
            <person name="Stajich J.E."/>
            <person name="Spatafora J.W."/>
            <person name="Visel A."/>
            <person name="Grigoriev I.V."/>
        </authorList>
    </citation>
    <scope>NUCLEOTIDE SEQUENCE [LARGE SCALE GENOMIC DNA]</scope>
    <source>
        <strain evidence="12 13">NRRL 3116</strain>
    </source>
</reference>
<feature type="region of interest" description="Disordered" evidence="9">
    <location>
        <begin position="207"/>
        <end position="235"/>
    </location>
</feature>
<keyword evidence="3" id="KW-0547">Nucleotide-binding</keyword>
<dbReference type="InterPro" id="IPR014001">
    <property type="entry name" value="Helicase_ATP-bd"/>
</dbReference>
<dbReference type="InterPro" id="IPR044749">
    <property type="entry name" value="FANCM_DEXDc"/>
</dbReference>
<feature type="domain" description="Helicase C-terminal" evidence="11">
    <location>
        <begin position="664"/>
        <end position="840"/>
    </location>
</feature>
<feature type="region of interest" description="Disordered" evidence="9">
    <location>
        <begin position="1052"/>
        <end position="1153"/>
    </location>
</feature>
<dbReference type="GeneID" id="33570740"/>
<feature type="compositionally biased region" description="Basic and acidic residues" evidence="9">
    <location>
        <begin position="1252"/>
        <end position="1265"/>
    </location>
</feature>
<feature type="region of interest" description="Disordered" evidence="9">
    <location>
        <begin position="1252"/>
        <end position="1306"/>
    </location>
</feature>
<evidence type="ECO:0000256" key="5">
    <source>
        <dbReference type="ARBA" id="ARBA00022806"/>
    </source>
</evidence>
<dbReference type="GO" id="GO:0043138">
    <property type="term" value="F:3'-5' DNA helicase activity"/>
    <property type="evidence" value="ECO:0007669"/>
    <property type="project" value="InterPro"/>
</dbReference>
<feature type="region of interest" description="Disordered" evidence="9">
    <location>
        <begin position="583"/>
        <end position="607"/>
    </location>
</feature>
<dbReference type="CDD" id="cd18033">
    <property type="entry name" value="DEXDc_FANCM"/>
    <property type="match status" value="1"/>
</dbReference>
<keyword evidence="5" id="KW-0347">Helicase</keyword>
<dbReference type="SUPFAM" id="SSF52540">
    <property type="entry name" value="P-loop containing nucleoside triphosphate hydrolases"/>
    <property type="match status" value="1"/>
</dbReference>
<dbReference type="Pfam" id="PF00270">
    <property type="entry name" value="DEAD"/>
    <property type="match status" value="1"/>
</dbReference>
<dbReference type="FunCoup" id="A0A1Y2GK04">
    <property type="interactions" value="188"/>
</dbReference>
<keyword evidence="7" id="KW-0539">Nucleus</keyword>
<dbReference type="OrthoDB" id="164902at2759"/>
<evidence type="ECO:0000313" key="12">
    <source>
        <dbReference type="EMBL" id="ORZ12050.1"/>
    </source>
</evidence>
<evidence type="ECO:0000256" key="4">
    <source>
        <dbReference type="ARBA" id="ARBA00022801"/>
    </source>
</evidence>
<accession>A0A1Y2GK04</accession>
<sequence>MALTTDDDFDFDIDLDVLELDREERALLEETSNQNDAHVSGPATNVMHVRNQKDLKPNSTVSSKKNFPVSNQNNPSIAHYFKNTPTVTTTTQAEQDDFAEFGDLQDTDLLLDNDLLDDTSSSSISSAPKTGSNTSFISPSIQQVRAPIPPQQQQPVRFFSIFGGAENRTNTNSNTPVLQKAQTSTNNSLHGFNRQGSSSNVSSYFLNSDASTSSSPTSASTSNSLPTAQLPPNVLPRSDPLNDFAEDIFRSPEARTQPDQPATHHLIDKRAALTWQYPVNYPRRDYQYNIIRRALFTNTLVSLPTGLGKTFIAAVVMLNYFRWFPKSKIIFMAPTKPLVNQQIEACFNVCGIPQDVTVEMTGQQNAEIRKEMWQIKRVIYCTPQVLQNDLKSGICPAEDIVCLVVDEAHRATGRYAYSEVIRQLEPLNRDVRILALTATPGSDIKTVQTVVRNLKIAKIELRTEDSMDLQQYVFKRSVQEMIVPCGKEVGEIRDKFFRMMRPFLDSLVKQNVIRTADPSQLTRFVLLQGRDAFVMNNPGNNARKAYVQKQVGICMGLVHAYELLTIHGIKPFFVNMDPFTNSSNHNATNKNVSGSKKRRGEYDIDYNDDDNRPSLARKAMMEIPDFIRMMDSIRIKMKQSSFVSHPKLERLVGIVVQHFIDHQDEQDILIQARAESAASSSTGVSEDGPLPQTRVMIFANYRESVEEISRVLEHHRPLIKVQSFIGQATAKGKKGISQKEQQKVVADFQKGNHNVLVATSIGEEGLDIGDVDLIVCYDSHSSPIRMLQRMGRTGRKRKGKICLLLAEGQEEQKYRRSQTSYKTVQRAISQGTTIQYYSSSPRILPQGPPPTCDLVHINVPAYVTPTTVRKRRKLGEDNSVQISGPKLQSAFLDSQETARFQQTYRIPKREIRKITFKSACTSLLRGEMKKAATTLDRTYKIGHSSRTIDFVESAKRIAKARVGQSLSAAMVGLPTGEDDVDPYSRRMQALIDRWGPSGLGASDSIPDVVSRFRGKMSSKATKGDDMRNQLSKSHLYMSSTVDDEDIEHLHAQGRQSISGQNTGHRRRLLISDSEDDDDGDNEVYSGRDRDFNSLGNSPVGANRNKPPRLSMKSNSAVSNKNEKWRTTTASYQPLPSPFPSAPKDSAHSYPRSLSDDDIDKEIMGGLDAVFVNYNRDIDKDVNRHEYPNYFDDDHDGYVPDMTPDIEERPGRSTKIPLLKVGVETWSRDQPPKARSKFDFSEQLNPNLLWFKADSKNEKNRDESKHTRGFGPPKDSAGSVKLLDLPPVPPPGQWYRPQSRSHATTIT</sequence>
<name>A0A1Y2GK04_9FUNG</name>
<evidence type="ECO:0000256" key="7">
    <source>
        <dbReference type="ARBA" id="ARBA00023242"/>
    </source>
</evidence>
<dbReference type="FunFam" id="3.40.50.300:FF:000861">
    <property type="entry name" value="Fanconi anemia, complementation group M"/>
    <property type="match status" value="1"/>
</dbReference>
<protein>
    <recommendedName>
        <fullName evidence="8">ATP-dependent DNA helicase</fullName>
        <ecNumber evidence="8">3.6.4.12</ecNumber>
    </recommendedName>
</protein>
<evidence type="ECO:0000256" key="8">
    <source>
        <dbReference type="RuleBase" id="RU367027"/>
    </source>
</evidence>
<feature type="compositionally biased region" description="Polar residues" evidence="9">
    <location>
        <begin position="57"/>
        <end position="76"/>
    </location>
</feature>
<keyword evidence="13" id="KW-1185">Reference proteome</keyword>
<dbReference type="Gene3D" id="3.40.50.300">
    <property type="entry name" value="P-loop containing nucleotide triphosphate hydrolases"/>
    <property type="match status" value="2"/>
</dbReference>
<dbReference type="STRING" id="64571.A0A1Y2GK04"/>
<comment type="caution">
    <text evidence="12">The sequence shown here is derived from an EMBL/GenBank/DDBJ whole genome shotgun (WGS) entry which is preliminary data.</text>
</comment>
<comment type="catalytic activity">
    <reaction evidence="8">
        <text>ATP + H2O = ADP + phosphate + H(+)</text>
        <dbReference type="Rhea" id="RHEA:13065"/>
        <dbReference type="ChEBI" id="CHEBI:15377"/>
        <dbReference type="ChEBI" id="CHEBI:15378"/>
        <dbReference type="ChEBI" id="CHEBI:30616"/>
        <dbReference type="ChEBI" id="CHEBI:43474"/>
        <dbReference type="ChEBI" id="CHEBI:456216"/>
        <dbReference type="EC" id="3.6.4.12"/>
    </reaction>
</comment>